<accession>A0A074ZCA1</accession>
<protein>
    <submittedName>
        <fullName evidence="1">Uncharacterized protein</fullName>
    </submittedName>
</protein>
<keyword evidence="2" id="KW-1185">Reference proteome</keyword>
<name>A0A074ZCA1_OPIVI</name>
<dbReference type="CTD" id="20321847"/>
<dbReference type="Proteomes" id="UP000054324">
    <property type="component" value="Unassembled WGS sequence"/>
</dbReference>
<sequence>MDLARSTLAEWILQDGLPDFAYSTHGRTADIRATSDKETAHLILTCSRAADLSTLEAKSYPDQQKHQIGVQLRVVVEFGFNQNMRLAETWVPRRRDKS</sequence>
<dbReference type="EMBL" id="KL596798">
    <property type="protein sequence ID" value="KER24783.1"/>
    <property type="molecule type" value="Genomic_DNA"/>
</dbReference>
<dbReference type="GeneID" id="20321847"/>
<gene>
    <name evidence="1" type="ORF">T265_07668</name>
</gene>
<organism evidence="1 2">
    <name type="scientific">Opisthorchis viverrini</name>
    <name type="common">Southeast Asian liver fluke</name>
    <dbReference type="NCBI Taxonomy" id="6198"/>
    <lineage>
        <taxon>Eukaryota</taxon>
        <taxon>Metazoa</taxon>
        <taxon>Spiralia</taxon>
        <taxon>Lophotrochozoa</taxon>
        <taxon>Platyhelminthes</taxon>
        <taxon>Trematoda</taxon>
        <taxon>Digenea</taxon>
        <taxon>Opisthorchiida</taxon>
        <taxon>Opisthorchiata</taxon>
        <taxon>Opisthorchiidae</taxon>
        <taxon>Opisthorchis</taxon>
    </lineage>
</organism>
<evidence type="ECO:0000313" key="2">
    <source>
        <dbReference type="Proteomes" id="UP000054324"/>
    </source>
</evidence>
<dbReference type="KEGG" id="ovi:T265_07668"/>
<dbReference type="RefSeq" id="XP_009171505.1">
    <property type="nucleotide sequence ID" value="XM_009173241.1"/>
</dbReference>
<reference evidence="1 2" key="1">
    <citation type="submission" date="2013-11" db="EMBL/GenBank/DDBJ databases">
        <title>Opisthorchis viverrini - life in the bile duct.</title>
        <authorList>
            <person name="Young N.D."/>
            <person name="Nagarajan N."/>
            <person name="Lin S.J."/>
            <person name="Korhonen P.K."/>
            <person name="Jex A.R."/>
            <person name="Hall R.S."/>
            <person name="Safavi-Hemami H."/>
            <person name="Kaewkong W."/>
            <person name="Bertrand D."/>
            <person name="Gao S."/>
            <person name="Seet Q."/>
            <person name="Wongkham S."/>
            <person name="Teh B.T."/>
            <person name="Wongkham C."/>
            <person name="Intapan P.M."/>
            <person name="Maleewong W."/>
            <person name="Yang X."/>
            <person name="Hu M."/>
            <person name="Wang Z."/>
            <person name="Hofmann A."/>
            <person name="Sternberg P.W."/>
            <person name="Tan P."/>
            <person name="Wang J."/>
            <person name="Gasser R.B."/>
        </authorList>
    </citation>
    <scope>NUCLEOTIDE SEQUENCE [LARGE SCALE GENOMIC DNA]</scope>
</reference>
<evidence type="ECO:0000313" key="1">
    <source>
        <dbReference type="EMBL" id="KER24783.1"/>
    </source>
</evidence>
<dbReference type="AlphaFoldDB" id="A0A074ZCA1"/>
<proteinExistence type="predicted"/>